<evidence type="ECO:0000256" key="1">
    <source>
        <dbReference type="ARBA" id="ARBA00022598"/>
    </source>
</evidence>
<protein>
    <recommendedName>
        <fullName evidence="5">ATP-grasp domain-containing protein</fullName>
    </recommendedName>
</protein>
<proteinExistence type="predicted"/>
<dbReference type="GO" id="GO:0005524">
    <property type="term" value="F:ATP binding"/>
    <property type="evidence" value="ECO:0007669"/>
    <property type="project" value="UniProtKB-UniRule"/>
</dbReference>
<keyword evidence="3 4" id="KW-0067">ATP-binding</keyword>
<evidence type="ECO:0000313" key="7">
    <source>
        <dbReference type="Proteomes" id="UP000619260"/>
    </source>
</evidence>
<evidence type="ECO:0000259" key="5">
    <source>
        <dbReference type="PROSITE" id="PS50975"/>
    </source>
</evidence>
<name>A0A8J4DSY8_9ACTN</name>
<accession>A0A8J4DSY8</accession>
<dbReference type="PROSITE" id="PS50975">
    <property type="entry name" value="ATP_GRASP"/>
    <property type="match status" value="1"/>
</dbReference>
<dbReference type="EMBL" id="BOPF01000020">
    <property type="protein sequence ID" value="GIJ48373.1"/>
    <property type="molecule type" value="Genomic_DNA"/>
</dbReference>
<keyword evidence="7" id="KW-1185">Reference proteome</keyword>
<dbReference type="GO" id="GO:0046872">
    <property type="term" value="F:metal ion binding"/>
    <property type="evidence" value="ECO:0007669"/>
    <property type="project" value="InterPro"/>
</dbReference>
<dbReference type="InterPro" id="IPR011761">
    <property type="entry name" value="ATP-grasp"/>
</dbReference>
<dbReference type="Pfam" id="PF13535">
    <property type="entry name" value="ATP-grasp_4"/>
    <property type="match status" value="1"/>
</dbReference>
<evidence type="ECO:0000256" key="4">
    <source>
        <dbReference type="PROSITE-ProRule" id="PRU00409"/>
    </source>
</evidence>
<dbReference type="Proteomes" id="UP000619260">
    <property type="component" value="Unassembled WGS sequence"/>
</dbReference>
<dbReference type="InterPro" id="IPR052032">
    <property type="entry name" value="ATP-dep_AA_Ligase"/>
</dbReference>
<dbReference type="AlphaFoldDB" id="A0A8J4DSY8"/>
<keyword evidence="1" id="KW-0436">Ligase</keyword>
<evidence type="ECO:0000256" key="2">
    <source>
        <dbReference type="ARBA" id="ARBA00022741"/>
    </source>
</evidence>
<organism evidence="6 7">
    <name type="scientific">Virgisporangium aliadipatigenens</name>
    <dbReference type="NCBI Taxonomy" id="741659"/>
    <lineage>
        <taxon>Bacteria</taxon>
        <taxon>Bacillati</taxon>
        <taxon>Actinomycetota</taxon>
        <taxon>Actinomycetes</taxon>
        <taxon>Micromonosporales</taxon>
        <taxon>Micromonosporaceae</taxon>
        <taxon>Virgisporangium</taxon>
    </lineage>
</organism>
<sequence length="401" mass="42891">MDILILSGRGAGGVRPLAELVTQLGARPVLLSESPDDPNRDACGLHLVVDWDTAVLDDVESTLSAAGVTPAAVVNMVESLVPWQVAVSKHYGLPGAAEGRAILGDKAKVRALLRELGRSTVHAVAGRAGSLDTSGVTAFPVIVKPSRKSGASRMVLRADDPAQLRERVAALAAAEGDDFDVIVEEYLDGVEFSVDGPVVDGRFVGLFAVEKPDHDEERHHDSGLLVAPPQTPHVRPAVATLVDIIGTLCGAVDLSGLWLHVEGRALADGRVEVLEVNARPGGRLYRAAILRSCGVDPFWETLMMALDRSYTVDCADVRQSEQLYGMRPFDLHETGTVVDSSTVDEWLGIEGVVLGYVQPGFEVTTLHRENIYAEALITAPTLAELRRIAGLVEKTFHVQVA</sequence>
<keyword evidence="2 4" id="KW-0547">Nucleotide-binding</keyword>
<dbReference type="PANTHER" id="PTHR43585:SF2">
    <property type="entry name" value="ATP-GRASP ENZYME FSQD"/>
    <property type="match status" value="1"/>
</dbReference>
<feature type="domain" description="ATP-grasp" evidence="5">
    <location>
        <begin position="110"/>
        <end position="306"/>
    </location>
</feature>
<dbReference type="Gene3D" id="3.30.470.20">
    <property type="entry name" value="ATP-grasp fold, B domain"/>
    <property type="match status" value="1"/>
</dbReference>
<evidence type="ECO:0000313" key="6">
    <source>
        <dbReference type="EMBL" id="GIJ48373.1"/>
    </source>
</evidence>
<evidence type="ECO:0000256" key="3">
    <source>
        <dbReference type="ARBA" id="ARBA00022840"/>
    </source>
</evidence>
<dbReference type="RefSeq" id="WP_203901860.1">
    <property type="nucleotide sequence ID" value="NZ_BOPF01000020.1"/>
</dbReference>
<dbReference type="SUPFAM" id="SSF56059">
    <property type="entry name" value="Glutathione synthetase ATP-binding domain-like"/>
    <property type="match status" value="1"/>
</dbReference>
<gene>
    <name evidence="6" type="ORF">Val02_52590</name>
</gene>
<dbReference type="GO" id="GO:0016874">
    <property type="term" value="F:ligase activity"/>
    <property type="evidence" value="ECO:0007669"/>
    <property type="project" value="UniProtKB-KW"/>
</dbReference>
<comment type="caution">
    <text evidence="6">The sequence shown here is derived from an EMBL/GenBank/DDBJ whole genome shotgun (WGS) entry which is preliminary data.</text>
</comment>
<dbReference type="PANTHER" id="PTHR43585">
    <property type="entry name" value="FUMIPYRROLE BIOSYNTHESIS PROTEIN C"/>
    <property type="match status" value="1"/>
</dbReference>
<reference evidence="6" key="1">
    <citation type="submission" date="2021-01" db="EMBL/GenBank/DDBJ databases">
        <title>Whole genome shotgun sequence of Virgisporangium aliadipatigenens NBRC 105644.</title>
        <authorList>
            <person name="Komaki H."/>
            <person name="Tamura T."/>
        </authorList>
    </citation>
    <scope>NUCLEOTIDE SEQUENCE</scope>
    <source>
        <strain evidence="6">NBRC 105644</strain>
    </source>
</reference>